<comment type="caution">
    <text evidence="2">The sequence shown here is derived from an EMBL/GenBank/DDBJ whole genome shotgun (WGS) entry which is preliminary data.</text>
</comment>
<evidence type="ECO:0000313" key="3">
    <source>
        <dbReference type="Proteomes" id="UP000587760"/>
    </source>
</evidence>
<dbReference type="Proteomes" id="UP000587760">
    <property type="component" value="Unassembled WGS sequence"/>
</dbReference>
<organism evidence="2 3">
    <name type="scientific">Spirochaeta isovalerica</name>
    <dbReference type="NCBI Taxonomy" id="150"/>
    <lineage>
        <taxon>Bacteria</taxon>
        <taxon>Pseudomonadati</taxon>
        <taxon>Spirochaetota</taxon>
        <taxon>Spirochaetia</taxon>
        <taxon>Spirochaetales</taxon>
        <taxon>Spirochaetaceae</taxon>
        <taxon>Spirochaeta</taxon>
    </lineage>
</organism>
<protein>
    <submittedName>
        <fullName evidence="2">Class 3 adenylate cyclase</fullName>
    </submittedName>
</protein>
<dbReference type="InterPro" id="IPR001054">
    <property type="entry name" value="A/G_cyclase"/>
</dbReference>
<dbReference type="EMBL" id="JACHGJ010000003">
    <property type="protein sequence ID" value="MBB6480611.1"/>
    <property type="molecule type" value="Genomic_DNA"/>
</dbReference>
<dbReference type="SUPFAM" id="SSF55073">
    <property type="entry name" value="Nucleotide cyclase"/>
    <property type="match status" value="1"/>
</dbReference>
<evidence type="ECO:0000259" key="1">
    <source>
        <dbReference type="PROSITE" id="PS50125"/>
    </source>
</evidence>
<dbReference type="RefSeq" id="WP_184746869.1">
    <property type="nucleotide sequence ID" value="NZ_JACHGJ010000003.1"/>
</dbReference>
<accession>A0A841RB78</accession>
<feature type="domain" description="Guanylate cyclase" evidence="1">
    <location>
        <begin position="137"/>
        <end position="259"/>
    </location>
</feature>
<dbReference type="AlphaFoldDB" id="A0A841RB78"/>
<dbReference type="InterPro" id="IPR029787">
    <property type="entry name" value="Nucleotide_cyclase"/>
</dbReference>
<sequence>MDISLKQEVIEMLALTFKADEINEIGVILFRKFDLHQVSGTRSTETVSSRRAATILVEYCMDRKGEISLLEFLIQIDDSVFLGRSVSVEGLETFLLKLSQYGFFYNPDKRRIVSGKDDPLDMKNWGALKEGKTYGMSVLSLDIVENSRLVKRYGSGKMKKLYASLWAFLRERLDAYNGRIWSWAGDGGLIAFAMKKHLVHSVKFAMEIQTLLILFNHDPSYPLKEPIQLRIGIDTGKVPFSFNTGEIISEVINCAAHLEKGVCLPGHIAVSFRVYESMGKGYADFFSSAGQFEGEETYLSIPLTHSIKEAEPVFS</sequence>
<dbReference type="PROSITE" id="PS50125">
    <property type="entry name" value="GUANYLATE_CYCLASE_2"/>
    <property type="match status" value="1"/>
</dbReference>
<dbReference type="Pfam" id="PF00211">
    <property type="entry name" value="Guanylate_cyc"/>
    <property type="match status" value="1"/>
</dbReference>
<name>A0A841RB78_9SPIO</name>
<keyword evidence="3" id="KW-1185">Reference proteome</keyword>
<dbReference type="Gene3D" id="3.30.70.1230">
    <property type="entry name" value="Nucleotide cyclase"/>
    <property type="match status" value="1"/>
</dbReference>
<dbReference type="GO" id="GO:0004016">
    <property type="term" value="F:adenylate cyclase activity"/>
    <property type="evidence" value="ECO:0007669"/>
    <property type="project" value="UniProtKB-ARBA"/>
</dbReference>
<dbReference type="GO" id="GO:0009190">
    <property type="term" value="P:cyclic nucleotide biosynthetic process"/>
    <property type="evidence" value="ECO:0007669"/>
    <property type="project" value="InterPro"/>
</dbReference>
<proteinExistence type="predicted"/>
<gene>
    <name evidence="2" type="ORF">HNR50_002274</name>
</gene>
<evidence type="ECO:0000313" key="2">
    <source>
        <dbReference type="EMBL" id="MBB6480611.1"/>
    </source>
</evidence>
<dbReference type="GO" id="GO:0035556">
    <property type="term" value="P:intracellular signal transduction"/>
    <property type="evidence" value="ECO:0007669"/>
    <property type="project" value="InterPro"/>
</dbReference>
<reference evidence="2 3" key="1">
    <citation type="submission" date="2020-08" db="EMBL/GenBank/DDBJ databases">
        <title>Genomic Encyclopedia of Type Strains, Phase IV (KMG-IV): sequencing the most valuable type-strain genomes for metagenomic binning, comparative biology and taxonomic classification.</title>
        <authorList>
            <person name="Goeker M."/>
        </authorList>
    </citation>
    <scope>NUCLEOTIDE SEQUENCE [LARGE SCALE GENOMIC DNA]</scope>
    <source>
        <strain evidence="2 3">DSM 2461</strain>
    </source>
</reference>